<protein>
    <submittedName>
        <fullName evidence="1">Uncharacterized protein</fullName>
    </submittedName>
</protein>
<accession>A0ABQ3GA90</accession>
<evidence type="ECO:0000313" key="1">
    <source>
        <dbReference type="EMBL" id="GHC99269.1"/>
    </source>
</evidence>
<sequence>MPWSHGSREGREMTTVTGRNGVLAIDIDEPWVEGVVEDTVDLLVHLPADQNGNFAPNLVARAYPFDGLVDELAGRLVSSLHDNLHKVQVIDVQMWQGPETRAVVYSHVSPASKTRIRSMDLIKFEGRVAIQVTISSSSPQWPALRTHLEEVARSVRVVDATAVETPAGPEIQSEFNVLDAPYAEQESVEVVDYSGVADRQPYPVADMPTVTDAAMDLLQRMSDGYKIGRLGAGKDTEALRTLEDGGFVEGQSLTEIGAACAALMDEASVSLHCSATRSTGTSQLFVWADDSLAFVVAGRGPGAGQEGPEQGTYSAYVIPLYEVSTNIGQWLGLAPAWQLELAPTVIDEGTLNALVIHGEPALPVGGNTAWIDAASQPWVMWTLEARSEAGELEPLTYFSAGRRGQYRPADVDRNHYALIPQPTITVQDQIEDRIQALLFDRPVQMV</sequence>
<evidence type="ECO:0000313" key="2">
    <source>
        <dbReference type="Proteomes" id="UP000642819"/>
    </source>
</evidence>
<organism evidence="1 2">
    <name type="scientific">Zhihengliuella salsuginis</name>
    <dbReference type="NCBI Taxonomy" id="578222"/>
    <lineage>
        <taxon>Bacteria</taxon>
        <taxon>Bacillati</taxon>
        <taxon>Actinomycetota</taxon>
        <taxon>Actinomycetes</taxon>
        <taxon>Micrococcales</taxon>
        <taxon>Micrococcaceae</taxon>
        <taxon>Zhihengliuella</taxon>
    </lineage>
</organism>
<dbReference type="Proteomes" id="UP000642819">
    <property type="component" value="Unassembled WGS sequence"/>
</dbReference>
<gene>
    <name evidence="1" type="ORF">GCM10008096_01240</name>
</gene>
<keyword evidence="2" id="KW-1185">Reference proteome</keyword>
<comment type="caution">
    <text evidence="1">The sequence shown here is derived from an EMBL/GenBank/DDBJ whole genome shotgun (WGS) entry which is preliminary data.</text>
</comment>
<dbReference type="EMBL" id="BMXK01000001">
    <property type="protein sequence ID" value="GHC99269.1"/>
    <property type="molecule type" value="Genomic_DNA"/>
</dbReference>
<reference evidence="2" key="1">
    <citation type="journal article" date="2019" name="Int. J. Syst. Evol. Microbiol.">
        <title>The Global Catalogue of Microorganisms (GCM) 10K type strain sequencing project: providing services to taxonomists for standard genome sequencing and annotation.</title>
        <authorList>
            <consortium name="The Broad Institute Genomics Platform"/>
            <consortium name="The Broad Institute Genome Sequencing Center for Infectious Disease"/>
            <person name="Wu L."/>
            <person name="Ma J."/>
        </authorList>
    </citation>
    <scope>NUCLEOTIDE SEQUENCE [LARGE SCALE GENOMIC DNA]</scope>
    <source>
        <strain evidence="2">KCTC 19466</strain>
    </source>
</reference>
<name>A0ABQ3GA90_9MICC</name>
<proteinExistence type="predicted"/>